<accession>A0A1D8FVT2</accession>
<evidence type="ECO:0000313" key="10">
    <source>
        <dbReference type="Proteomes" id="UP000095349"/>
    </source>
</evidence>
<dbReference type="PATRIC" id="fig|285473.5.peg.122"/>
<evidence type="ECO:0000256" key="7">
    <source>
        <dbReference type="SAM" id="Phobius"/>
    </source>
</evidence>
<keyword evidence="3 7" id="KW-0812">Transmembrane</keyword>
<dbReference type="AlphaFoldDB" id="A0A1D8FVT2"/>
<organism evidence="9 10">
    <name type="scientific">Streptomyces rubrolavendulae</name>
    <dbReference type="NCBI Taxonomy" id="285473"/>
    <lineage>
        <taxon>Bacteria</taxon>
        <taxon>Bacillati</taxon>
        <taxon>Actinomycetota</taxon>
        <taxon>Actinomycetes</taxon>
        <taxon>Kitasatosporales</taxon>
        <taxon>Streptomycetaceae</taxon>
        <taxon>Streptomyces</taxon>
    </lineage>
</organism>
<dbReference type="GO" id="GO:0005886">
    <property type="term" value="C:plasma membrane"/>
    <property type="evidence" value="ECO:0007669"/>
    <property type="project" value="UniProtKB-SubCell"/>
</dbReference>
<reference evidence="9 10" key="1">
    <citation type="submission" date="2016-09" db="EMBL/GenBank/DDBJ databases">
        <title>Streptomyces rubrolavendulae MJM4426 Genome sequencing and assembly.</title>
        <authorList>
            <person name="Kim J.-G."/>
        </authorList>
    </citation>
    <scope>NUCLEOTIDE SEQUENCE [LARGE SCALE GENOMIC DNA]</scope>
    <source>
        <strain evidence="9 10">MJM4426</strain>
    </source>
</reference>
<feature type="transmembrane region" description="Helical" evidence="7">
    <location>
        <begin position="462"/>
        <end position="479"/>
    </location>
</feature>
<sequence length="692" mass="72426">MTWLRSLKETARAGLTVERRRLQPLPALRAAAGLALVVLAGAAIGGPAMAASSAFGAFQAGIATFQRSWRPRPTLALASGLTLAVSTFLGYLCGGHPAWFLALLALWTFLSGLAWTAGPSVGVIASSNVAIMLVTVTLPTSVADAAVHAAVIAGGGVVQAALVVLFPVRRWGPQRDALADALAAVADYARRLRRDPYAPFDPAPLMTARNAAAVTWRQARRRPGELHGLRGLAERIRPVLASLADPVVGVAREGPGRDRVRELLDAAGAVLDAAARAVRRGERLEVPPGALAALRTPDTPSVLERAPARRAAARLAALLDEVVAAAAPGGRRPGPEALRARPGLLRLVPGAVRDIAAEVRRPDSPYLRHAVRVTVVTSTGYLLGTALPFGHGYWAPLAAVMSMRPDFGQTYARAVARFAGTLVGVALATGVGRLADPGAYASAGLAVGAAFAVYLLLPSGQAPVQVFISAYVVFLLGMAGEEWTQTVPERVVLTLLGGALAMLSYALFPAWETPRLRARLADWAAAAGRYGAEVLERFARPDRPPTGAVRQALLDLRAARAAWRDALDRAAHEPVRHRGPSPAVTEAAQAAVGRFTRAAMVLEAHLPDRTAAPSAGAAALAEALRRAAERCPADVRERRPPCWDEVRAAFDAAEASDDPVVRAGAREMVRALEELGEALAAERGDALGAGGS</sequence>
<dbReference type="EMBL" id="CP017316">
    <property type="protein sequence ID" value="AOT57322.1"/>
    <property type="molecule type" value="Genomic_DNA"/>
</dbReference>
<comment type="similarity">
    <text evidence="6">Belongs to the YccS/YhfK family.</text>
</comment>
<dbReference type="OrthoDB" id="128040at2"/>
<feature type="transmembrane region" description="Helical" evidence="7">
    <location>
        <begin position="414"/>
        <end position="431"/>
    </location>
</feature>
<keyword evidence="4 7" id="KW-1133">Transmembrane helix</keyword>
<name>A0A1D8FVT2_9ACTN</name>
<gene>
    <name evidence="9" type="primary">yccS</name>
    <name evidence="9" type="ORF">A4G23_00108</name>
</gene>
<feature type="transmembrane region" description="Helical" evidence="7">
    <location>
        <begin position="75"/>
        <end position="93"/>
    </location>
</feature>
<keyword evidence="2" id="KW-1003">Cell membrane</keyword>
<evidence type="ECO:0000256" key="3">
    <source>
        <dbReference type="ARBA" id="ARBA00022692"/>
    </source>
</evidence>
<evidence type="ECO:0000256" key="6">
    <source>
        <dbReference type="ARBA" id="ARBA00043993"/>
    </source>
</evidence>
<evidence type="ECO:0000259" key="8">
    <source>
        <dbReference type="Pfam" id="PF13515"/>
    </source>
</evidence>
<feature type="transmembrane region" description="Helical" evidence="7">
    <location>
        <begin position="370"/>
        <end position="394"/>
    </location>
</feature>
<dbReference type="PANTHER" id="PTHR30509">
    <property type="entry name" value="P-HYDROXYBENZOIC ACID EFFLUX PUMP SUBUNIT-RELATED"/>
    <property type="match status" value="1"/>
</dbReference>
<proteinExistence type="inferred from homology"/>
<feature type="transmembrane region" description="Helical" evidence="7">
    <location>
        <begin position="145"/>
        <end position="166"/>
    </location>
</feature>
<feature type="transmembrane region" description="Helical" evidence="7">
    <location>
        <begin position="100"/>
        <end position="125"/>
    </location>
</feature>
<dbReference type="RefSeq" id="WP_069975072.1">
    <property type="nucleotide sequence ID" value="NZ_CP017316.1"/>
</dbReference>
<dbReference type="STRING" id="285473.A4G23_00108"/>
<protein>
    <submittedName>
        <fullName evidence="9">Inner membrane protein YccS</fullName>
    </submittedName>
</protein>
<dbReference type="Proteomes" id="UP000095349">
    <property type="component" value="Chromosome"/>
</dbReference>
<dbReference type="KEGG" id="srn:A4G23_00108"/>
<evidence type="ECO:0000256" key="5">
    <source>
        <dbReference type="ARBA" id="ARBA00023136"/>
    </source>
</evidence>
<feature type="transmembrane region" description="Helical" evidence="7">
    <location>
        <begin position="438"/>
        <end position="456"/>
    </location>
</feature>
<dbReference type="PANTHER" id="PTHR30509:SF9">
    <property type="entry name" value="MULTIDRUG RESISTANCE PROTEIN MDTO"/>
    <property type="match status" value="1"/>
</dbReference>
<keyword evidence="10" id="KW-1185">Reference proteome</keyword>
<comment type="subcellular location">
    <subcellularLocation>
        <location evidence="1">Cell membrane</location>
        <topology evidence="1">Multi-pass membrane protein</topology>
    </subcellularLocation>
</comment>
<keyword evidence="5 7" id="KW-0472">Membrane</keyword>
<feature type="domain" description="Integral membrane bound transporter" evidence="8">
    <location>
        <begin position="381"/>
        <end position="503"/>
    </location>
</feature>
<evidence type="ECO:0000256" key="2">
    <source>
        <dbReference type="ARBA" id="ARBA00022475"/>
    </source>
</evidence>
<evidence type="ECO:0000256" key="4">
    <source>
        <dbReference type="ARBA" id="ARBA00022989"/>
    </source>
</evidence>
<dbReference type="InterPro" id="IPR049453">
    <property type="entry name" value="Memb_transporter_dom"/>
</dbReference>
<dbReference type="Pfam" id="PF13515">
    <property type="entry name" value="FUSC_2"/>
    <property type="match status" value="1"/>
</dbReference>
<evidence type="ECO:0000313" key="9">
    <source>
        <dbReference type="EMBL" id="AOT57322.1"/>
    </source>
</evidence>
<feature type="transmembrane region" description="Helical" evidence="7">
    <location>
        <begin position="491"/>
        <end position="511"/>
    </location>
</feature>
<evidence type="ECO:0000256" key="1">
    <source>
        <dbReference type="ARBA" id="ARBA00004651"/>
    </source>
</evidence>